<name>A0A4U3L037_9BACT</name>
<organism evidence="2 3">
    <name type="scientific">Ilyomonas limi</name>
    <dbReference type="NCBI Taxonomy" id="2575867"/>
    <lineage>
        <taxon>Bacteria</taxon>
        <taxon>Pseudomonadati</taxon>
        <taxon>Bacteroidota</taxon>
        <taxon>Chitinophagia</taxon>
        <taxon>Chitinophagales</taxon>
        <taxon>Chitinophagaceae</taxon>
        <taxon>Ilyomonas</taxon>
    </lineage>
</organism>
<dbReference type="OrthoDB" id="639821at2"/>
<dbReference type="AlphaFoldDB" id="A0A4U3L037"/>
<evidence type="ECO:0008006" key="4">
    <source>
        <dbReference type="Google" id="ProtNLM"/>
    </source>
</evidence>
<accession>A0A4U3L037</accession>
<proteinExistence type="predicted"/>
<evidence type="ECO:0000256" key="1">
    <source>
        <dbReference type="SAM" id="SignalP"/>
    </source>
</evidence>
<reference evidence="2 3" key="1">
    <citation type="submission" date="2019-05" db="EMBL/GenBank/DDBJ databases">
        <title>Panacibacter sp. strain 17mud1-8 Genome sequencing and assembly.</title>
        <authorList>
            <person name="Chhetri G."/>
        </authorList>
    </citation>
    <scope>NUCLEOTIDE SEQUENCE [LARGE SCALE GENOMIC DNA]</scope>
    <source>
        <strain evidence="2 3">17mud1-8</strain>
    </source>
</reference>
<keyword evidence="3" id="KW-1185">Reference proteome</keyword>
<sequence>MKYKLLFAACLLFTSFVHAQNITGIWKGYFLTGLGMFREKYNYEVQINQLPSKALRGVTYSYHTTTFYGKALLKGVYNGSTKNIIFKEDTLVEMRAGFGTSPCLFTCYLDYHKIGTTESLEGTFTSVRVSDGGDCGGGTVYLERVQESDFHKEDFLTKKQPATRPAAPPTRSLVQKAKPPVITRKPPLLKKDTSQLSIQQPITKPPVTEDTVPRRVPVPPALTKRENSLVRKITTDSPDIKIDLYDNGEIDGDTITVYHNNEVVAYKKLLGTEPVTIHVKATAKNSLHEFIMYADNLGKIPPNTALMVITTGGQRYELSISSSLQKNAKVVIQYQP</sequence>
<dbReference type="RefSeq" id="WP_137261985.1">
    <property type="nucleotide sequence ID" value="NZ_SZQL01000008.1"/>
</dbReference>
<keyword evidence="1" id="KW-0732">Signal</keyword>
<feature type="signal peptide" evidence="1">
    <location>
        <begin position="1"/>
        <end position="19"/>
    </location>
</feature>
<dbReference type="EMBL" id="SZQL01000008">
    <property type="protein sequence ID" value="TKK68305.1"/>
    <property type="molecule type" value="Genomic_DNA"/>
</dbReference>
<dbReference type="Proteomes" id="UP000305848">
    <property type="component" value="Unassembled WGS sequence"/>
</dbReference>
<feature type="chain" id="PRO_5020846395" description="DUF4488 domain-containing protein" evidence="1">
    <location>
        <begin position="20"/>
        <end position="336"/>
    </location>
</feature>
<protein>
    <recommendedName>
        <fullName evidence="4">DUF4488 domain-containing protein</fullName>
    </recommendedName>
</protein>
<evidence type="ECO:0000313" key="2">
    <source>
        <dbReference type="EMBL" id="TKK68305.1"/>
    </source>
</evidence>
<gene>
    <name evidence="2" type="ORF">FC093_11770</name>
</gene>
<comment type="caution">
    <text evidence="2">The sequence shown here is derived from an EMBL/GenBank/DDBJ whole genome shotgun (WGS) entry which is preliminary data.</text>
</comment>
<evidence type="ECO:0000313" key="3">
    <source>
        <dbReference type="Proteomes" id="UP000305848"/>
    </source>
</evidence>